<gene>
    <name evidence="1" type="ORF">GA0070620_3456</name>
</gene>
<dbReference type="PATRIC" id="fig|307121.4.peg.3527"/>
<proteinExistence type="predicted"/>
<dbReference type="InterPro" id="IPR021145">
    <property type="entry name" value="Portal_protein_SPP1_Gp6-like"/>
</dbReference>
<dbReference type="Pfam" id="PF05133">
    <property type="entry name" value="SPP1_portal"/>
    <property type="match status" value="1"/>
</dbReference>
<dbReference type="AlphaFoldDB" id="A0A1C3N5S0"/>
<name>A0A1C3N5S0_9ACTN</name>
<dbReference type="RefSeq" id="WP_231921826.1">
    <property type="nucleotide sequence ID" value="NZ_JBHRWG010000004.1"/>
</dbReference>
<dbReference type="Proteomes" id="UP000199393">
    <property type="component" value="Chromosome I"/>
</dbReference>
<reference evidence="2" key="1">
    <citation type="submission" date="2016-06" db="EMBL/GenBank/DDBJ databases">
        <authorList>
            <person name="Varghese N."/>
        </authorList>
    </citation>
    <scope>NUCLEOTIDE SEQUENCE [LARGE SCALE GENOMIC DNA]</scope>
    <source>
        <strain evidence="2">DSM 45344</strain>
    </source>
</reference>
<sequence length="352" mass="38957">MTQPVDTSAKALAQLLLGIINEDRERFDIIDRYVSGDHDDPYMPPGADAEYKLLAKRAVTNLIPLLIGTPAQALFVDSFRRGNQNSSDDDQRSLPEWEHWQASRLDARQGPIYHGALKYGHSFTLTEKDIKGRVLTKGLSAYNTAAVYVDPANDIDPFAALTIVRPAEPKAKEPAARRGVARLWDGKFEYRVTFASPTDLESVRVEKGVAHGLDECPVTRFAASVDLEGRTVGVVEPNKGLPGVQAALGKYAFEIKSYADAYLIEARDHSEAIGRRVDWDAFTAVLKWRGGWDVVLNDELGDGAAGNIEWGRKVEFYDDETGLPMGAMEGLHLLERAVQVVAVRHRSELRGR</sequence>
<evidence type="ECO:0000313" key="1">
    <source>
        <dbReference type="EMBL" id="SBV27925.1"/>
    </source>
</evidence>
<protein>
    <submittedName>
        <fullName evidence="1">Phage portal protein, SPP1 Gp6-like</fullName>
    </submittedName>
</protein>
<keyword evidence="2" id="KW-1185">Reference proteome</keyword>
<dbReference type="STRING" id="307121.GA0070620_3456"/>
<accession>A0A1C3N5S0</accession>
<evidence type="ECO:0000313" key="2">
    <source>
        <dbReference type="Proteomes" id="UP000199393"/>
    </source>
</evidence>
<organism evidence="1 2">
    <name type="scientific">Micromonospora krabiensis</name>
    <dbReference type="NCBI Taxonomy" id="307121"/>
    <lineage>
        <taxon>Bacteria</taxon>
        <taxon>Bacillati</taxon>
        <taxon>Actinomycetota</taxon>
        <taxon>Actinomycetes</taxon>
        <taxon>Micromonosporales</taxon>
        <taxon>Micromonosporaceae</taxon>
        <taxon>Micromonospora</taxon>
    </lineage>
</organism>
<dbReference type="EMBL" id="LT598496">
    <property type="protein sequence ID" value="SBV27925.1"/>
    <property type="molecule type" value="Genomic_DNA"/>
</dbReference>